<evidence type="ECO:0000256" key="1">
    <source>
        <dbReference type="SAM" id="MobiDB-lite"/>
    </source>
</evidence>
<dbReference type="EMBL" id="JASWJB010000233">
    <property type="protein sequence ID" value="KAK2593005.1"/>
    <property type="molecule type" value="Genomic_DNA"/>
</dbReference>
<sequence>MANASLELLTALEKSASIPKERQSPLRRAQEDLLDYVFKAAKGMYQTRIDPEYPGWIDLRTRLEKILRFRTSEDGEPQVSPPYPGKSTREKPSHRHGSAQYAGLHTEDLVIFCDYRRFEGWDGYDCGGNVKPNYVCDTSTNKAQKIDHGWMGCTTGKINAWLLPSEDLPHPFTLQLCPALLNKLHENVYSQLEDMRTGLQATVGNKALQESARLVSRGAVIDFACLGDCVVLHEFSHALPPALRTFDVGGLNAYRWDNVKKQSPTTCLINADNYAYFGLGSQLIMPRVQGKAPLGVKEDGSFYEIRPN</sequence>
<dbReference type="GO" id="GO:0008237">
    <property type="term" value="F:metallopeptidase activity"/>
    <property type="evidence" value="ECO:0007669"/>
    <property type="project" value="InterPro"/>
</dbReference>
<comment type="caution">
    <text evidence="2">The sequence shown here is derived from an EMBL/GenBank/DDBJ whole genome shotgun (WGS) entry which is preliminary data.</text>
</comment>
<reference evidence="2" key="1">
    <citation type="submission" date="2023-06" db="EMBL/GenBank/DDBJ databases">
        <title>Conoideocrella luteorostrata (Hypocreales: Clavicipitaceae), a potential biocontrol fungus for elongate hemlock scale in United States Christmas tree production areas.</title>
        <authorList>
            <person name="Barrett H."/>
            <person name="Lovett B."/>
            <person name="Macias A.M."/>
            <person name="Stajich J.E."/>
            <person name="Kasson M.T."/>
        </authorList>
    </citation>
    <scope>NUCLEOTIDE SEQUENCE</scope>
    <source>
        <strain evidence="2">ARSEF 14590</strain>
    </source>
</reference>
<protein>
    <submittedName>
        <fullName evidence="2">Uncharacterized protein</fullName>
    </submittedName>
</protein>
<evidence type="ECO:0000313" key="3">
    <source>
        <dbReference type="Proteomes" id="UP001251528"/>
    </source>
</evidence>
<accession>A0AAJ0CHH3</accession>
<gene>
    <name evidence="2" type="ORF">QQS21_009295</name>
</gene>
<organism evidence="2 3">
    <name type="scientific">Conoideocrella luteorostrata</name>
    <dbReference type="NCBI Taxonomy" id="1105319"/>
    <lineage>
        <taxon>Eukaryota</taxon>
        <taxon>Fungi</taxon>
        <taxon>Dikarya</taxon>
        <taxon>Ascomycota</taxon>
        <taxon>Pezizomycotina</taxon>
        <taxon>Sordariomycetes</taxon>
        <taxon>Hypocreomycetidae</taxon>
        <taxon>Hypocreales</taxon>
        <taxon>Clavicipitaceae</taxon>
        <taxon>Conoideocrella</taxon>
    </lineage>
</organism>
<dbReference type="AlphaFoldDB" id="A0AAJ0CHH3"/>
<evidence type="ECO:0000313" key="2">
    <source>
        <dbReference type="EMBL" id="KAK2593005.1"/>
    </source>
</evidence>
<proteinExistence type="predicted"/>
<dbReference type="Proteomes" id="UP001251528">
    <property type="component" value="Unassembled WGS sequence"/>
</dbReference>
<dbReference type="InterPro" id="IPR024079">
    <property type="entry name" value="MetalloPept_cat_dom_sf"/>
</dbReference>
<keyword evidence="3" id="KW-1185">Reference proteome</keyword>
<name>A0AAJ0CHH3_9HYPO</name>
<dbReference type="Gene3D" id="3.40.390.10">
    <property type="entry name" value="Collagenase (Catalytic Domain)"/>
    <property type="match status" value="1"/>
</dbReference>
<feature type="region of interest" description="Disordered" evidence="1">
    <location>
        <begin position="70"/>
        <end position="99"/>
    </location>
</feature>